<keyword evidence="2 6" id="KW-0812">Transmembrane</keyword>
<dbReference type="GO" id="GO:0016020">
    <property type="term" value="C:membrane"/>
    <property type="evidence" value="ECO:0007669"/>
    <property type="project" value="UniProtKB-SubCell"/>
</dbReference>
<dbReference type="AlphaFoldDB" id="A0ABD1DQ95"/>
<feature type="transmembrane region" description="Helical" evidence="6">
    <location>
        <begin position="162"/>
        <end position="178"/>
    </location>
</feature>
<sequence length="438" mass="48639">MMERNAESKESKDDSDYNPFEHRNVEIPNSTFGTLLHVIKGSLGTGIMAMPLAFKQGGLLFGAIGTVAICIIYAHCVHLLVSTSHKASKRSKIPSLGFSETAADVFTNGPPRLRPLATFATRYVDVMILIQSYLAFCMYLIFIARTLRDVVINQQQVELDTRIYLLLLLVPVAVITQIRELKYLVPFSGVANAIMIASIGITLYFILREPITLVDRALWGEWSSLPSFISTVIFAIQGIEFILPIENKMQHPQHFTSWCGINNVSIGFLTVLYSVTGFFGYAQFGDQTQGSVTLNLPNNNALAESTRLLSAIAILLSLGLSYYVPMEITWQMIADRVPPKFANWAQAAIRLNVLLVLVAIAIVAPQIEPFVGLAGSIGGGTLVVIYPVMLDVVFRWSTGDFGLFRWHLVKNFVLFMFGLFVLIVGTYFSVMEIVDSYR</sequence>
<dbReference type="InterPro" id="IPR013057">
    <property type="entry name" value="AA_transpt_TM"/>
</dbReference>
<proteinExistence type="predicted"/>
<feature type="transmembrane region" description="Helical" evidence="6">
    <location>
        <begin position="344"/>
        <end position="364"/>
    </location>
</feature>
<feature type="transmembrane region" description="Helical" evidence="6">
    <location>
        <begin position="58"/>
        <end position="81"/>
    </location>
</feature>
<feature type="transmembrane region" description="Helical" evidence="6">
    <location>
        <begin position="266"/>
        <end position="285"/>
    </location>
</feature>
<reference evidence="8 9" key="1">
    <citation type="submission" date="2024-05" db="EMBL/GenBank/DDBJ databases">
        <title>Culex pipiens pipiens assembly and annotation.</title>
        <authorList>
            <person name="Alout H."/>
            <person name="Durand T."/>
        </authorList>
    </citation>
    <scope>NUCLEOTIDE SEQUENCE [LARGE SCALE GENOMIC DNA]</scope>
    <source>
        <strain evidence="8">HA-2024</strain>
        <tissue evidence="8">Whole body</tissue>
    </source>
</reference>
<feature type="transmembrane region" description="Helical" evidence="6">
    <location>
        <begin position="370"/>
        <end position="390"/>
    </location>
</feature>
<protein>
    <recommendedName>
        <fullName evidence="7">Amino acid transporter transmembrane domain-containing protein</fullName>
    </recommendedName>
</protein>
<dbReference type="PANTHER" id="PTHR22950">
    <property type="entry name" value="AMINO ACID TRANSPORTER"/>
    <property type="match status" value="1"/>
</dbReference>
<evidence type="ECO:0000259" key="7">
    <source>
        <dbReference type="Pfam" id="PF01490"/>
    </source>
</evidence>
<evidence type="ECO:0000256" key="2">
    <source>
        <dbReference type="ARBA" id="ARBA00022692"/>
    </source>
</evidence>
<evidence type="ECO:0000256" key="4">
    <source>
        <dbReference type="ARBA" id="ARBA00023136"/>
    </source>
</evidence>
<keyword evidence="9" id="KW-1185">Reference proteome</keyword>
<dbReference type="PANTHER" id="PTHR22950:SF494">
    <property type="entry name" value="GH04538P"/>
    <property type="match status" value="1"/>
</dbReference>
<organism evidence="8 9">
    <name type="scientific">Culex pipiens pipiens</name>
    <name type="common">Northern house mosquito</name>
    <dbReference type="NCBI Taxonomy" id="38569"/>
    <lineage>
        <taxon>Eukaryota</taxon>
        <taxon>Metazoa</taxon>
        <taxon>Ecdysozoa</taxon>
        <taxon>Arthropoda</taxon>
        <taxon>Hexapoda</taxon>
        <taxon>Insecta</taxon>
        <taxon>Pterygota</taxon>
        <taxon>Neoptera</taxon>
        <taxon>Endopterygota</taxon>
        <taxon>Diptera</taxon>
        <taxon>Nematocera</taxon>
        <taxon>Culicoidea</taxon>
        <taxon>Culicidae</taxon>
        <taxon>Culicinae</taxon>
        <taxon>Culicini</taxon>
        <taxon>Culex</taxon>
        <taxon>Culex</taxon>
    </lineage>
</organism>
<evidence type="ECO:0000313" key="9">
    <source>
        <dbReference type="Proteomes" id="UP001562425"/>
    </source>
</evidence>
<name>A0ABD1DQ95_CULPP</name>
<gene>
    <name evidence="8" type="ORF">pipiens_006305</name>
</gene>
<accession>A0ABD1DQ95</accession>
<dbReference type="EMBL" id="JBEHCU010003866">
    <property type="protein sequence ID" value="KAL1401934.1"/>
    <property type="molecule type" value="Genomic_DNA"/>
</dbReference>
<feature type="transmembrane region" description="Helical" evidence="6">
    <location>
        <begin position="227"/>
        <end position="245"/>
    </location>
</feature>
<keyword evidence="4 6" id="KW-0472">Membrane</keyword>
<feature type="transmembrane region" description="Helical" evidence="6">
    <location>
        <begin position="190"/>
        <end position="207"/>
    </location>
</feature>
<feature type="transmembrane region" description="Helical" evidence="6">
    <location>
        <begin position="305"/>
        <end position="324"/>
    </location>
</feature>
<keyword evidence="3 6" id="KW-1133">Transmembrane helix</keyword>
<feature type="domain" description="Amino acid transporter transmembrane" evidence="7">
    <location>
        <begin position="30"/>
        <end position="430"/>
    </location>
</feature>
<feature type="region of interest" description="Disordered" evidence="5">
    <location>
        <begin position="1"/>
        <end position="20"/>
    </location>
</feature>
<evidence type="ECO:0000313" key="8">
    <source>
        <dbReference type="EMBL" id="KAL1401934.1"/>
    </source>
</evidence>
<dbReference type="Pfam" id="PF01490">
    <property type="entry name" value="Aa_trans"/>
    <property type="match status" value="1"/>
</dbReference>
<evidence type="ECO:0000256" key="3">
    <source>
        <dbReference type="ARBA" id="ARBA00022989"/>
    </source>
</evidence>
<feature type="transmembrane region" description="Helical" evidence="6">
    <location>
        <begin position="411"/>
        <end position="430"/>
    </location>
</feature>
<evidence type="ECO:0000256" key="5">
    <source>
        <dbReference type="SAM" id="MobiDB-lite"/>
    </source>
</evidence>
<dbReference type="Proteomes" id="UP001562425">
    <property type="component" value="Unassembled WGS sequence"/>
</dbReference>
<evidence type="ECO:0000256" key="1">
    <source>
        <dbReference type="ARBA" id="ARBA00004141"/>
    </source>
</evidence>
<feature type="transmembrane region" description="Helical" evidence="6">
    <location>
        <begin position="123"/>
        <end position="142"/>
    </location>
</feature>
<comment type="caution">
    <text evidence="8">The sequence shown here is derived from an EMBL/GenBank/DDBJ whole genome shotgun (WGS) entry which is preliminary data.</text>
</comment>
<comment type="subcellular location">
    <subcellularLocation>
        <location evidence="1">Membrane</location>
        <topology evidence="1">Multi-pass membrane protein</topology>
    </subcellularLocation>
</comment>
<evidence type="ECO:0000256" key="6">
    <source>
        <dbReference type="SAM" id="Phobius"/>
    </source>
</evidence>